<organism evidence="1 2">
    <name type="scientific">Gordonia aquimaris</name>
    <dbReference type="NCBI Taxonomy" id="2984863"/>
    <lineage>
        <taxon>Bacteria</taxon>
        <taxon>Bacillati</taxon>
        <taxon>Actinomycetota</taxon>
        <taxon>Actinomycetes</taxon>
        <taxon>Mycobacteriales</taxon>
        <taxon>Gordoniaceae</taxon>
        <taxon>Gordonia</taxon>
    </lineage>
</organism>
<reference evidence="1" key="1">
    <citation type="submission" date="2022-10" db="EMBL/GenBank/DDBJ databases">
        <title>WGS of marine actinomycetes from Thailand.</title>
        <authorList>
            <person name="Thawai C."/>
        </authorList>
    </citation>
    <scope>NUCLEOTIDE SEQUENCE</scope>
    <source>
        <strain evidence="1">SW21</strain>
    </source>
</reference>
<dbReference type="Proteomes" id="UP001143347">
    <property type="component" value="Unassembled WGS sequence"/>
</dbReference>
<proteinExistence type="predicted"/>
<dbReference type="EMBL" id="JAPKFM010000096">
    <property type="protein sequence ID" value="MCX2967271.1"/>
    <property type="molecule type" value="Genomic_DNA"/>
</dbReference>
<protein>
    <submittedName>
        <fullName evidence="1">Uncharacterized protein</fullName>
    </submittedName>
</protein>
<evidence type="ECO:0000313" key="2">
    <source>
        <dbReference type="Proteomes" id="UP001143347"/>
    </source>
</evidence>
<keyword evidence="2" id="KW-1185">Reference proteome</keyword>
<feature type="non-terminal residue" evidence="1">
    <location>
        <position position="69"/>
    </location>
</feature>
<sequence length="69" mass="6924">MGTQESGASAPCGQVVVGGAGGLTAASATSGCDMIHLGAGLSATQWWIDHGRLNGMSKDLFSAHLYQTS</sequence>
<accession>A0A9X3I7F2</accession>
<evidence type="ECO:0000313" key="1">
    <source>
        <dbReference type="EMBL" id="MCX2967271.1"/>
    </source>
</evidence>
<gene>
    <name evidence="1" type="ORF">OSB52_24725</name>
</gene>
<name>A0A9X3I7F2_9ACTN</name>
<comment type="caution">
    <text evidence="1">The sequence shown here is derived from an EMBL/GenBank/DDBJ whole genome shotgun (WGS) entry which is preliminary data.</text>
</comment>
<dbReference type="AlphaFoldDB" id="A0A9X3I7F2"/>